<accession>A0A518HEI6</accession>
<keyword evidence="2" id="KW-0614">Plasmid</keyword>
<evidence type="ECO:0000313" key="3">
    <source>
        <dbReference type="Proteomes" id="UP000317835"/>
    </source>
</evidence>
<protein>
    <recommendedName>
        <fullName evidence="4">SHOCT domain-containing protein</fullName>
    </recommendedName>
</protein>
<dbReference type="KEGG" id="tpla:ElP_72120"/>
<name>A0A518HEI6_9BACT</name>
<gene>
    <name evidence="2" type="ORF">ElP_72120</name>
</gene>
<reference evidence="2 3" key="1">
    <citation type="submission" date="2019-02" db="EMBL/GenBank/DDBJ databases">
        <title>Deep-cultivation of Planctomycetes and their phenomic and genomic characterization uncovers novel biology.</title>
        <authorList>
            <person name="Wiegand S."/>
            <person name="Jogler M."/>
            <person name="Boedeker C."/>
            <person name="Pinto D."/>
            <person name="Vollmers J."/>
            <person name="Rivas-Marin E."/>
            <person name="Kohn T."/>
            <person name="Peeters S.H."/>
            <person name="Heuer A."/>
            <person name="Rast P."/>
            <person name="Oberbeckmann S."/>
            <person name="Bunk B."/>
            <person name="Jeske O."/>
            <person name="Meyerdierks A."/>
            <person name="Storesund J.E."/>
            <person name="Kallscheuer N."/>
            <person name="Luecker S."/>
            <person name="Lage O.M."/>
            <person name="Pohl T."/>
            <person name="Merkel B.J."/>
            <person name="Hornburger P."/>
            <person name="Mueller R.-W."/>
            <person name="Bruemmer F."/>
            <person name="Labrenz M."/>
            <person name="Spormann A.M."/>
            <person name="Op den Camp H."/>
            <person name="Overmann J."/>
            <person name="Amann R."/>
            <person name="Jetten M.S.M."/>
            <person name="Mascher T."/>
            <person name="Medema M.H."/>
            <person name="Devos D.P."/>
            <person name="Kaster A.-K."/>
            <person name="Ovreas L."/>
            <person name="Rohde M."/>
            <person name="Galperin M.Y."/>
            <person name="Jogler C."/>
        </authorList>
    </citation>
    <scope>NUCLEOTIDE SEQUENCE [LARGE SCALE GENOMIC DNA]</scope>
    <source>
        <strain evidence="2 3">ElP</strain>
        <plasmid evidence="3">pelp_1</plasmid>
    </source>
</reference>
<evidence type="ECO:0008006" key="4">
    <source>
        <dbReference type="Google" id="ProtNLM"/>
    </source>
</evidence>
<dbReference type="EMBL" id="CP036427">
    <property type="protein sequence ID" value="QDV39248.1"/>
    <property type="molecule type" value="Genomic_DNA"/>
</dbReference>
<feature type="compositionally biased region" description="Pro residues" evidence="1">
    <location>
        <begin position="128"/>
        <end position="142"/>
    </location>
</feature>
<proteinExistence type="predicted"/>
<sequence length="173" mass="18589">MPMGMMYDEGSMPALHHELSTLAQLLGEGIVTQEEWLARKAKSLEEPLSPGDLRADLVLVRQLAEAGAINEEERASLRARLLGIEGPQDHGSAHSRMPQSRRRRGNGPPSRPVAAAPGRRATPEPLREPWPPRAGPSRPGPCGPARGSATIGSKPACSPCQKHGARWDIKHGS</sequence>
<dbReference type="Proteomes" id="UP000317835">
    <property type="component" value="Plasmid pElP_1"/>
</dbReference>
<feature type="region of interest" description="Disordered" evidence="1">
    <location>
        <begin position="80"/>
        <end position="173"/>
    </location>
</feature>
<organism evidence="2 3">
    <name type="scientific">Tautonia plasticadhaerens</name>
    <dbReference type="NCBI Taxonomy" id="2527974"/>
    <lineage>
        <taxon>Bacteria</taxon>
        <taxon>Pseudomonadati</taxon>
        <taxon>Planctomycetota</taxon>
        <taxon>Planctomycetia</taxon>
        <taxon>Isosphaerales</taxon>
        <taxon>Isosphaeraceae</taxon>
        <taxon>Tautonia</taxon>
    </lineage>
</organism>
<evidence type="ECO:0000256" key="1">
    <source>
        <dbReference type="SAM" id="MobiDB-lite"/>
    </source>
</evidence>
<dbReference type="AlphaFoldDB" id="A0A518HEI6"/>
<keyword evidence="3" id="KW-1185">Reference proteome</keyword>
<evidence type="ECO:0000313" key="2">
    <source>
        <dbReference type="EMBL" id="QDV39248.1"/>
    </source>
</evidence>
<geneLocation type="plasmid" evidence="3">
    <name>pelp_1</name>
</geneLocation>